<keyword evidence="2" id="KW-1185">Reference proteome</keyword>
<gene>
    <name evidence="1" type="ORF">NUW54_g5168</name>
</gene>
<reference evidence="1" key="1">
    <citation type="submission" date="2022-08" db="EMBL/GenBank/DDBJ databases">
        <title>Genome Sequence of Pycnoporus sanguineus.</title>
        <authorList>
            <person name="Buettner E."/>
        </authorList>
    </citation>
    <scope>NUCLEOTIDE SEQUENCE</scope>
    <source>
        <strain evidence="1">CG-C14</strain>
    </source>
</reference>
<accession>A0ACC1PX54</accession>
<proteinExistence type="predicted"/>
<evidence type="ECO:0000313" key="2">
    <source>
        <dbReference type="Proteomes" id="UP001144978"/>
    </source>
</evidence>
<protein>
    <submittedName>
        <fullName evidence="1">Uncharacterized protein</fullName>
    </submittedName>
</protein>
<name>A0ACC1PX54_9APHY</name>
<organism evidence="1 2">
    <name type="scientific">Trametes sanguinea</name>
    <dbReference type="NCBI Taxonomy" id="158606"/>
    <lineage>
        <taxon>Eukaryota</taxon>
        <taxon>Fungi</taxon>
        <taxon>Dikarya</taxon>
        <taxon>Basidiomycota</taxon>
        <taxon>Agaricomycotina</taxon>
        <taxon>Agaricomycetes</taxon>
        <taxon>Polyporales</taxon>
        <taxon>Polyporaceae</taxon>
        <taxon>Trametes</taxon>
    </lineage>
</organism>
<comment type="caution">
    <text evidence="1">The sequence shown here is derived from an EMBL/GenBank/DDBJ whole genome shotgun (WGS) entry which is preliminary data.</text>
</comment>
<dbReference type="EMBL" id="JANSHE010001245">
    <property type="protein sequence ID" value="KAJ3003697.1"/>
    <property type="molecule type" value="Genomic_DNA"/>
</dbReference>
<evidence type="ECO:0000313" key="1">
    <source>
        <dbReference type="EMBL" id="KAJ3003697.1"/>
    </source>
</evidence>
<sequence length="514" mass="57480">MSPPVSSTTELQFTAPSSLRASIDETFGAFLIGTIFAVMYQPLYGMTIHQVYQYFRLHSDGERWNKYLVCALTYVDAALSSNYQAHAVYRAMETFHVILCTHACYYYLVRNYGNWDELAVGVWSINLLTALSGLSIILSQSFFARRVYLISTSYRVVVLVAVVLLIGEFGFFVGMRVGYVHTWSGHSHPLSPQAGTVQAFALPLFVHFEKFTWLISAGAAMAVVADGLLTSILVTVLRKNMTGIKRMDTIVDILILYTVTTGLLTGFVSSNPTLNDGAETFVALSLVNLLSFIFSLLCPNNLIYTAFGVVSTKLYANSLLAALNSRKYLANRAAGNFYTASLFIIEDTRMLPLGMPPRSPRHRLCDSLELALQTLYSRQDVLALFQSYSLRKRLVIAALLMIPLSGVLDVDASHTGTGRPAPPSVFSVPFWTIWGFHIFVYQYRITIHYYLITWTMFEECCLKPCSTESTLYEALYWTLTRPNTGFPAHHSRSPSISLGPPRAMSIPMMQRRAT</sequence>
<dbReference type="Proteomes" id="UP001144978">
    <property type="component" value="Unassembled WGS sequence"/>
</dbReference>